<dbReference type="EMBL" id="CP036266">
    <property type="protein sequence ID" value="QDT20082.1"/>
    <property type="molecule type" value="Genomic_DNA"/>
</dbReference>
<sequence>MHTGDQVTCRITETGSWGAYAETNQEETVYINFNELSWSRIRTTEEVVNVGDRVQLQIMDAPTYERACYLGSLKRVVSAERPDFPEASQVGSFHQATVERLARDILFARLPQGPIVGVRLPESHHLQPGDQIRVKLTSVDSECNQIIAELTFATADNKTESGAVE</sequence>
<keyword evidence="2" id="KW-0687">Ribonucleoprotein</keyword>
<dbReference type="InterPro" id="IPR003029">
    <property type="entry name" value="S1_domain"/>
</dbReference>
<name>A0A517PL42_9PLAN</name>
<keyword evidence="3" id="KW-1185">Reference proteome</keyword>
<feature type="domain" description="S1 motif" evidence="1">
    <location>
        <begin position="4"/>
        <end position="74"/>
    </location>
</feature>
<dbReference type="Gene3D" id="2.40.50.140">
    <property type="entry name" value="Nucleic acid-binding proteins"/>
    <property type="match status" value="1"/>
</dbReference>
<dbReference type="RefSeq" id="WP_145182381.1">
    <property type="nucleotide sequence ID" value="NZ_CP036266.1"/>
</dbReference>
<dbReference type="InterPro" id="IPR012340">
    <property type="entry name" value="NA-bd_OB-fold"/>
</dbReference>
<dbReference type="SUPFAM" id="SSF50249">
    <property type="entry name" value="Nucleic acid-binding proteins"/>
    <property type="match status" value="1"/>
</dbReference>
<dbReference type="GO" id="GO:0003676">
    <property type="term" value="F:nucleic acid binding"/>
    <property type="evidence" value="ECO:0007669"/>
    <property type="project" value="InterPro"/>
</dbReference>
<dbReference type="Proteomes" id="UP000320421">
    <property type="component" value="Chromosome"/>
</dbReference>
<dbReference type="AlphaFoldDB" id="A0A517PL42"/>
<gene>
    <name evidence="2" type="ORF">HG66A1_18670</name>
</gene>
<protein>
    <submittedName>
        <fullName evidence="2">30S ribosomal protein S1</fullName>
    </submittedName>
</protein>
<accession>A0A517PL42</accession>
<organism evidence="2 3">
    <name type="scientific">Gimesia chilikensis</name>
    <dbReference type="NCBI Taxonomy" id="2605989"/>
    <lineage>
        <taxon>Bacteria</taxon>
        <taxon>Pseudomonadati</taxon>
        <taxon>Planctomycetota</taxon>
        <taxon>Planctomycetia</taxon>
        <taxon>Planctomycetales</taxon>
        <taxon>Planctomycetaceae</taxon>
        <taxon>Gimesia</taxon>
    </lineage>
</organism>
<evidence type="ECO:0000313" key="3">
    <source>
        <dbReference type="Proteomes" id="UP000320421"/>
    </source>
</evidence>
<reference evidence="2 3" key="1">
    <citation type="submission" date="2019-02" db="EMBL/GenBank/DDBJ databases">
        <title>Deep-cultivation of Planctomycetes and their phenomic and genomic characterization uncovers novel biology.</title>
        <authorList>
            <person name="Wiegand S."/>
            <person name="Jogler M."/>
            <person name="Boedeker C."/>
            <person name="Pinto D."/>
            <person name="Vollmers J."/>
            <person name="Rivas-Marin E."/>
            <person name="Kohn T."/>
            <person name="Peeters S.H."/>
            <person name="Heuer A."/>
            <person name="Rast P."/>
            <person name="Oberbeckmann S."/>
            <person name="Bunk B."/>
            <person name="Jeske O."/>
            <person name="Meyerdierks A."/>
            <person name="Storesund J.E."/>
            <person name="Kallscheuer N."/>
            <person name="Luecker S."/>
            <person name="Lage O.M."/>
            <person name="Pohl T."/>
            <person name="Merkel B.J."/>
            <person name="Hornburger P."/>
            <person name="Mueller R.-W."/>
            <person name="Bruemmer F."/>
            <person name="Labrenz M."/>
            <person name="Spormann A.M."/>
            <person name="Op den Camp H."/>
            <person name="Overmann J."/>
            <person name="Amann R."/>
            <person name="Jetten M.S.M."/>
            <person name="Mascher T."/>
            <person name="Medema M.H."/>
            <person name="Devos D.P."/>
            <person name="Kaster A.-K."/>
            <person name="Ovreas L."/>
            <person name="Rohde M."/>
            <person name="Galperin M.Y."/>
            <person name="Jogler C."/>
        </authorList>
    </citation>
    <scope>NUCLEOTIDE SEQUENCE [LARGE SCALE GENOMIC DNA]</scope>
    <source>
        <strain evidence="2 3">HG66A1</strain>
    </source>
</reference>
<dbReference type="PROSITE" id="PS50126">
    <property type="entry name" value="S1"/>
    <property type="match status" value="1"/>
</dbReference>
<proteinExistence type="predicted"/>
<evidence type="ECO:0000313" key="2">
    <source>
        <dbReference type="EMBL" id="QDT20082.1"/>
    </source>
</evidence>
<evidence type="ECO:0000259" key="1">
    <source>
        <dbReference type="PROSITE" id="PS50126"/>
    </source>
</evidence>
<keyword evidence="2" id="KW-0689">Ribosomal protein</keyword>
<dbReference type="GO" id="GO:0005840">
    <property type="term" value="C:ribosome"/>
    <property type="evidence" value="ECO:0007669"/>
    <property type="project" value="UniProtKB-KW"/>
</dbReference>